<dbReference type="OMA" id="TLQPKGH"/>
<feature type="domain" description="CHAT" evidence="2">
    <location>
        <begin position="510"/>
        <end position="837"/>
    </location>
</feature>
<accession>U1GBF8</accession>
<dbReference type="AlphaFoldDB" id="U1GBF8"/>
<dbReference type="EMBL" id="KE720863">
    <property type="protein sequence ID" value="ERF74882.1"/>
    <property type="molecule type" value="Genomic_DNA"/>
</dbReference>
<feature type="region of interest" description="Disordered" evidence="1">
    <location>
        <begin position="792"/>
        <end position="817"/>
    </location>
</feature>
<gene>
    <name evidence="3" type="ORF">EPUS_09421</name>
</gene>
<keyword evidence="4" id="KW-1185">Reference proteome</keyword>
<dbReference type="Proteomes" id="UP000019373">
    <property type="component" value="Unassembled WGS sequence"/>
</dbReference>
<dbReference type="GeneID" id="19244236"/>
<evidence type="ECO:0000259" key="2">
    <source>
        <dbReference type="Pfam" id="PF12770"/>
    </source>
</evidence>
<dbReference type="RefSeq" id="XP_007787784.1">
    <property type="nucleotide sequence ID" value="XM_007789594.1"/>
</dbReference>
<dbReference type="OrthoDB" id="9991317at2759"/>
<sequence>MHTQAYLDRTPKDHAGRVEKLYDLGMSYHKRYCRIGDIEDLETSIQRWQEALNILPDEHPDQADLLSILGIGYQDRYKRMSTRADLDMAIQKYKEALDNTSPNHPYRAKPFDGLGEGYHARYNTTGAMVDLDIAIQYYQNALDATPKGNQKSNAQSNRTYRLGTGYLKVAIHYCQKAIDITPKDHPSQELQFHTLGRLYHDKYNKTKVLADLEIAIQQYQKAFDIVPENSPHCASRHCSFGFGYRQRYEKTGIAADLEKAIQQFQKGLDHSLSPPLDRLKSSKVLFTFYIEAKNWKSAYQAASAAVSLIPLLTSHSLEISDKQYLLTNVAGLASDAAAIALMADRTIYEAIQLLELGRGIIVGSASDLRADISHLHQKDQQLAERFIELRDHLNNSTRQTHQINHHQLPTGLTGPADQRYSTARELEQTIRAIRALPDFDRFLLTPSEDELKLAAVSGPIVFINVSDYRCDALIIEKHKLQALLLPHLHSNDVRARATTLGNLDELDMSLLEWLWNTIAEPVLNTLGFIEIFGDSWPRIWWIPTGPLTKFPIHAAGSRNSSVLDRVTSSYSASIRALVQSRQRRSKAKVVPEEGKAVFVGMERTPGCKRLPGVPKEIEMLSRLCGSTKFQVTRPQTHRSDVISALQDCRIFHFAGHGLTDQENPSNSSLILSDGLLAVASLFELNLHNHAPFLAYLSACGTGEIKQDSLTDEALHLISACQFAGFQHVIGTLWKVNDETCIETAAKTYEWMIRENMSDNSVAEGLHKASRQLRAQWLSESAARTAARVSERMAGTYNEDGPPTTEQARSSQGTARDPRTAELYEDPPLYWVPYVHFGI</sequence>
<dbReference type="InterPro" id="IPR011990">
    <property type="entry name" value="TPR-like_helical_dom_sf"/>
</dbReference>
<feature type="compositionally biased region" description="Polar residues" evidence="1">
    <location>
        <begin position="803"/>
        <end position="813"/>
    </location>
</feature>
<dbReference type="Gene3D" id="1.25.40.10">
    <property type="entry name" value="Tetratricopeptide repeat domain"/>
    <property type="match status" value="2"/>
</dbReference>
<organism evidence="3 4">
    <name type="scientific">Endocarpon pusillum (strain Z07020 / HMAS-L-300199)</name>
    <name type="common">Lichen-forming fungus</name>
    <dbReference type="NCBI Taxonomy" id="1263415"/>
    <lineage>
        <taxon>Eukaryota</taxon>
        <taxon>Fungi</taxon>
        <taxon>Dikarya</taxon>
        <taxon>Ascomycota</taxon>
        <taxon>Pezizomycotina</taxon>
        <taxon>Eurotiomycetes</taxon>
        <taxon>Chaetothyriomycetidae</taxon>
        <taxon>Verrucariales</taxon>
        <taxon>Verrucariaceae</taxon>
        <taxon>Endocarpon</taxon>
    </lineage>
</organism>
<dbReference type="InterPro" id="IPR024983">
    <property type="entry name" value="CHAT_dom"/>
</dbReference>
<evidence type="ECO:0000313" key="3">
    <source>
        <dbReference type="EMBL" id="ERF74882.1"/>
    </source>
</evidence>
<protein>
    <recommendedName>
        <fullName evidence="2">CHAT domain-containing protein</fullName>
    </recommendedName>
</protein>
<evidence type="ECO:0000256" key="1">
    <source>
        <dbReference type="SAM" id="MobiDB-lite"/>
    </source>
</evidence>
<dbReference type="HOGENOM" id="CLU_001305_0_0_1"/>
<dbReference type="eggNOG" id="KOG4626">
    <property type="taxonomic scope" value="Eukaryota"/>
</dbReference>
<dbReference type="PANTHER" id="PTHR10098:SF108">
    <property type="entry name" value="TETRATRICOPEPTIDE REPEAT PROTEIN 28"/>
    <property type="match status" value="1"/>
</dbReference>
<reference evidence="4" key="1">
    <citation type="journal article" date="2014" name="BMC Genomics">
        <title>Genome characteristics reveal the impact of lichenization on lichen-forming fungus Endocarpon pusillum Hedwig (Verrucariales, Ascomycota).</title>
        <authorList>
            <person name="Wang Y.-Y."/>
            <person name="Liu B."/>
            <person name="Zhang X.-Y."/>
            <person name="Zhou Q.-M."/>
            <person name="Zhang T."/>
            <person name="Li H."/>
            <person name="Yu Y.-F."/>
            <person name="Zhang X.-L."/>
            <person name="Hao X.-Y."/>
            <person name="Wang M."/>
            <person name="Wang L."/>
            <person name="Wei J.-C."/>
        </authorList>
    </citation>
    <scope>NUCLEOTIDE SEQUENCE [LARGE SCALE GENOMIC DNA]</scope>
    <source>
        <strain evidence="4">Z07020 / HMAS-L-300199</strain>
    </source>
</reference>
<dbReference type="Pfam" id="PF12770">
    <property type="entry name" value="CHAT"/>
    <property type="match status" value="1"/>
</dbReference>
<evidence type="ECO:0000313" key="4">
    <source>
        <dbReference type="Proteomes" id="UP000019373"/>
    </source>
</evidence>
<dbReference type="PANTHER" id="PTHR10098">
    <property type="entry name" value="RAPSYN-RELATED"/>
    <property type="match status" value="1"/>
</dbReference>
<dbReference type="SUPFAM" id="SSF81901">
    <property type="entry name" value="HCP-like"/>
    <property type="match status" value="1"/>
</dbReference>
<proteinExistence type="predicted"/>
<dbReference type="SUPFAM" id="SSF48452">
    <property type="entry name" value="TPR-like"/>
    <property type="match status" value="1"/>
</dbReference>
<name>U1GBF8_ENDPU</name>